<accession>A0A1I5TUE5</accession>
<dbReference type="AlphaFoldDB" id="A0A1I5TUE5"/>
<keyword evidence="2" id="KW-1185">Reference proteome</keyword>
<evidence type="ECO:0000313" key="1">
    <source>
        <dbReference type="EMBL" id="SFP86692.1"/>
    </source>
</evidence>
<gene>
    <name evidence="1" type="ORF">SAMN04488047_11534</name>
</gene>
<reference evidence="1 2" key="1">
    <citation type="submission" date="2016-10" db="EMBL/GenBank/DDBJ databases">
        <authorList>
            <person name="de Groot N.N."/>
        </authorList>
    </citation>
    <scope>NUCLEOTIDE SEQUENCE [LARGE SCALE GENOMIC DNA]</scope>
    <source>
        <strain evidence="1 2">DSM 19547</strain>
    </source>
</reference>
<dbReference type="STRING" id="441119.SAMN04488047_11534"/>
<name>A0A1I5TUE5_9RHOB</name>
<evidence type="ECO:0000313" key="2">
    <source>
        <dbReference type="Proteomes" id="UP000199356"/>
    </source>
</evidence>
<organism evidence="1 2">
    <name type="scientific">Tranquillimonas alkanivorans</name>
    <dbReference type="NCBI Taxonomy" id="441119"/>
    <lineage>
        <taxon>Bacteria</taxon>
        <taxon>Pseudomonadati</taxon>
        <taxon>Pseudomonadota</taxon>
        <taxon>Alphaproteobacteria</taxon>
        <taxon>Rhodobacterales</taxon>
        <taxon>Roseobacteraceae</taxon>
        <taxon>Tranquillimonas</taxon>
    </lineage>
</organism>
<protein>
    <submittedName>
        <fullName evidence="1">Uncharacterized protein</fullName>
    </submittedName>
</protein>
<proteinExistence type="predicted"/>
<dbReference type="RefSeq" id="WP_093424204.1">
    <property type="nucleotide sequence ID" value="NZ_FOXA01000015.1"/>
</dbReference>
<sequence length="130" mass="14780">MKFEQAHAAAGKSDEAPGYIEATGGKRFTFDEQGELIENLGDLRPYDLFERDDWRVFDEHGRELNEHGEAMVVGYLYLEGPFSPFVAIETYFDFLEADGALAGRTRDDLETELETCQISPRFFTNGVYAH</sequence>
<dbReference type="EMBL" id="FOXA01000015">
    <property type="protein sequence ID" value="SFP86692.1"/>
    <property type="molecule type" value="Genomic_DNA"/>
</dbReference>
<dbReference type="Proteomes" id="UP000199356">
    <property type="component" value="Unassembled WGS sequence"/>
</dbReference>